<proteinExistence type="predicted"/>
<reference evidence="1" key="1">
    <citation type="thesis" date="2020" institute="ProQuest LLC" country="789 East Eisenhower Parkway, Ann Arbor, MI, USA">
        <title>Comparative Genomics and Chromosome Evolution.</title>
        <authorList>
            <person name="Mudd A.B."/>
        </authorList>
    </citation>
    <scope>NUCLEOTIDE SEQUENCE</scope>
    <source>
        <strain evidence="1">HN-11 Male</strain>
        <tissue evidence="1">Kidney and liver</tissue>
    </source>
</reference>
<evidence type="ECO:0000313" key="1">
    <source>
        <dbReference type="EMBL" id="KAG9493919.1"/>
    </source>
</evidence>
<dbReference type="OrthoDB" id="9902985at2759"/>
<sequence length="86" mass="10290">MEDANVKTEKLLTKYGSFHPKSNTQRLYTNRIEDGRCLMRVKAIILNETRNIQQYISKMAPKYELLRECLRLQQKTWKLEQMEEGP</sequence>
<name>A0A8J6FW54_ELECQ</name>
<dbReference type="Proteomes" id="UP000770717">
    <property type="component" value="Unassembled WGS sequence"/>
</dbReference>
<evidence type="ECO:0000313" key="2">
    <source>
        <dbReference type="Proteomes" id="UP000770717"/>
    </source>
</evidence>
<dbReference type="AlphaFoldDB" id="A0A8J6FW54"/>
<dbReference type="PANTHER" id="PTHR35450">
    <property type="entry name" value="REVERSE TRANSCRIPTASE DOMAIN-CONTAINING PROTEIN"/>
    <property type="match status" value="1"/>
</dbReference>
<gene>
    <name evidence="1" type="ORF">GDO78_001666</name>
</gene>
<organism evidence="1 2">
    <name type="scientific">Eleutherodactylus coqui</name>
    <name type="common">Puerto Rican coqui</name>
    <dbReference type="NCBI Taxonomy" id="57060"/>
    <lineage>
        <taxon>Eukaryota</taxon>
        <taxon>Metazoa</taxon>
        <taxon>Chordata</taxon>
        <taxon>Craniata</taxon>
        <taxon>Vertebrata</taxon>
        <taxon>Euteleostomi</taxon>
        <taxon>Amphibia</taxon>
        <taxon>Batrachia</taxon>
        <taxon>Anura</taxon>
        <taxon>Neobatrachia</taxon>
        <taxon>Hyloidea</taxon>
        <taxon>Eleutherodactylidae</taxon>
        <taxon>Eleutherodactylinae</taxon>
        <taxon>Eleutherodactylus</taxon>
        <taxon>Eleutherodactylus</taxon>
    </lineage>
</organism>
<accession>A0A8J6FW54</accession>
<dbReference type="PANTHER" id="PTHR35450:SF2">
    <property type="entry name" value="REVERSE TRANSCRIPTASE DOMAIN-CONTAINING PROTEIN"/>
    <property type="match status" value="1"/>
</dbReference>
<protein>
    <submittedName>
        <fullName evidence="1">Uncharacterized protein</fullName>
    </submittedName>
</protein>
<keyword evidence="2" id="KW-1185">Reference proteome</keyword>
<dbReference type="EMBL" id="WNTK01000001">
    <property type="protein sequence ID" value="KAG9493919.1"/>
    <property type="molecule type" value="Genomic_DNA"/>
</dbReference>
<comment type="caution">
    <text evidence="1">The sequence shown here is derived from an EMBL/GenBank/DDBJ whole genome shotgun (WGS) entry which is preliminary data.</text>
</comment>